<dbReference type="RefSeq" id="XP_043184052.1">
    <property type="nucleotide sequence ID" value="XM_043329955.1"/>
</dbReference>
<protein>
    <submittedName>
        <fullName evidence="2">Carboxylesterase family</fullName>
    </submittedName>
</protein>
<dbReference type="EMBL" id="CP059668">
    <property type="protein sequence ID" value="QRW23815.1"/>
    <property type="molecule type" value="Genomic_DNA"/>
</dbReference>
<dbReference type="GeneID" id="67032418"/>
<dbReference type="SUPFAM" id="SSF53474">
    <property type="entry name" value="alpha/beta-Hydrolases"/>
    <property type="match status" value="1"/>
</dbReference>
<name>A0A8H8P241_9AGAM</name>
<feature type="domain" description="Carboxylesterase type B" evidence="1">
    <location>
        <begin position="111"/>
        <end position="335"/>
    </location>
</feature>
<dbReference type="AlphaFoldDB" id="A0A8H8P241"/>
<dbReference type="Pfam" id="PF00135">
    <property type="entry name" value="COesterase"/>
    <property type="match status" value="2"/>
</dbReference>
<sequence length="357" mass="39596">MPSLTLWFQGNGITYVGNTDYFPSIPFGKPPVGPLRFKPPVPWTTTDSNTTIDATAFEPSCLQGLTDFEGPTSEDCLTLHIYGGGFYFGTAEGYQGWYMANRDVLNVPPGWKGEDQGPVVLGPVLALGDVFLSELPSVSIRAGRFAKVPFINGAVLDEGTIFLNPETPETEKNVTQMALIPGAGPLLWLQQSNYPAASSPYRTGNETFGKAAQYKGLASVASRRDHIRIATRFGVPVWSYLFTATINTLLAPFQPEADFPREGVQHTSEIAFVFRALSQSGLPIPEPYLRLEDSIFNYWLNFVYTLNPSSELVFYMYWPKYGKNATLLELGIDIYQILDTFRAEAIEYITDTPSLYN</sequence>
<feature type="domain" description="Carboxylesterase type B" evidence="1">
    <location>
        <begin position="18"/>
        <end position="82"/>
    </location>
</feature>
<organism evidence="2 3">
    <name type="scientific">Rhizoctonia solani</name>
    <dbReference type="NCBI Taxonomy" id="456999"/>
    <lineage>
        <taxon>Eukaryota</taxon>
        <taxon>Fungi</taxon>
        <taxon>Dikarya</taxon>
        <taxon>Basidiomycota</taxon>
        <taxon>Agaricomycotina</taxon>
        <taxon>Agaricomycetes</taxon>
        <taxon>Cantharellales</taxon>
        <taxon>Ceratobasidiaceae</taxon>
        <taxon>Rhizoctonia</taxon>
    </lineage>
</organism>
<evidence type="ECO:0000259" key="1">
    <source>
        <dbReference type="Pfam" id="PF00135"/>
    </source>
</evidence>
<dbReference type="Gene3D" id="3.40.50.1820">
    <property type="entry name" value="alpha/beta hydrolase"/>
    <property type="match status" value="2"/>
</dbReference>
<dbReference type="Proteomes" id="UP000650533">
    <property type="component" value="Chromosome 11"/>
</dbReference>
<dbReference type="InterPro" id="IPR002018">
    <property type="entry name" value="CarbesteraseB"/>
</dbReference>
<reference evidence="2" key="1">
    <citation type="submission" date="2020-05" db="EMBL/GenBank/DDBJ databases">
        <title>Evolutionary and genomic comparisons of hybrid uninucleate and nonhybrid Rhizoctonia fungi.</title>
        <authorList>
            <person name="Li C."/>
            <person name="Chen X."/>
        </authorList>
    </citation>
    <scope>NUCLEOTIDE SEQUENCE</scope>
    <source>
        <strain evidence="2">AG-1 IA</strain>
    </source>
</reference>
<dbReference type="InterPro" id="IPR050309">
    <property type="entry name" value="Type-B_Carboxylest/Lipase"/>
</dbReference>
<accession>A0A8H8P241</accession>
<dbReference type="InterPro" id="IPR029058">
    <property type="entry name" value="AB_hydrolase_fold"/>
</dbReference>
<evidence type="ECO:0000313" key="2">
    <source>
        <dbReference type="EMBL" id="QRW23815.1"/>
    </source>
</evidence>
<dbReference type="KEGG" id="rsx:RhiXN_10139"/>
<evidence type="ECO:0000313" key="3">
    <source>
        <dbReference type="Proteomes" id="UP000650533"/>
    </source>
</evidence>
<proteinExistence type="predicted"/>
<dbReference type="PANTHER" id="PTHR11559">
    <property type="entry name" value="CARBOXYLESTERASE"/>
    <property type="match status" value="1"/>
</dbReference>
<gene>
    <name evidence="2" type="ORF">RhiXN_10139</name>
</gene>